<protein>
    <submittedName>
        <fullName evidence="2">Uncharacterized protein</fullName>
    </submittedName>
</protein>
<accession>A0A9D6V4J7</accession>
<organism evidence="2 3">
    <name type="scientific">Desulfomonile tiedjei</name>
    <dbReference type="NCBI Taxonomy" id="2358"/>
    <lineage>
        <taxon>Bacteria</taxon>
        <taxon>Pseudomonadati</taxon>
        <taxon>Thermodesulfobacteriota</taxon>
        <taxon>Desulfomonilia</taxon>
        <taxon>Desulfomonilales</taxon>
        <taxon>Desulfomonilaceae</taxon>
        <taxon>Desulfomonile</taxon>
    </lineage>
</organism>
<evidence type="ECO:0000313" key="2">
    <source>
        <dbReference type="EMBL" id="MBI5250608.1"/>
    </source>
</evidence>
<dbReference type="Proteomes" id="UP000807825">
    <property type="component" value="Unassembled WGS sequence"/>
</dbReference>
<dbReference type="EMBL" id="JACRDE010000368">
    <property type="protein sequence ID" value="MBI5250608.1"/>
    <property type="molecule type" value="Genomic_DNA"/>
</dbReference>
<proteinExistence type="predicted"/>
<evidence type="ECO:0000256" key="1">
    <source>
        <dbReference type="SAM" id="MobiDB-lite"/>
    </source>
</evidence>
<evidence type="ECO:0000313" key="3">
    <source>
        <dbReference type="Proteomes" id="UP000807825"/>
    </source>
</evidence>
<comment type="caution">
    <text evidence="2">The sequence shown here is derived from an EMBL/GenBank/DDBJ whole genome shotgun (WGS) entry which is preliminary data.</text>
</comment>
<feature type="region of interest" description="Disordered" evidence="1">
    <location>
        <begin position="38"/>
        <end position="59"/>
    </location>
</feature>
<name>A0A9D6V4J7_9BACT</name>
<dbReference type="AlphaFoldDB" id="A0A9D6V4J7"/>
<gene>
    <name evidence="2" type="ORF">HY912_14050</name>
</gene>
<sequence>MSDEQDLNAQRTRMMEIWHEYGKSYNVFVSAEQPVPRIWDGPLQEPDDKSKWNPQTIKH</sequence>
<reference evidence="2" key="1">
    <citation type="submission" date="2020-07" db="EMBL/GenBank/DDBJ databases">
        <title>Huge and variable diversity of episymbiotic CPR bacteria and DPANN archaea in groundwater ecosystems.</title>
        <authorList>
            <person name="He C.Y."/>
            <person name="Keren R."/>
            <person name="Whittaker M."/>
            <person name="Farag I.F."/>
            <person name="Doudna J."/>
            <person name="Cate J.H.D."/>
            <person name="Banfield J.F."/>
        </authorList>
    </citation>
    <scope>NUCLEOTIDE SEQUENCE</scope>
    <source>
        <strain evidence="2">NC_groundwater_1664_Pr3_B-0.1um_52_9</strain>
    </source>
</reference>